<gene>
    <name evidence="2" type="ORF">MG293_000474</name>
</gene>
<dbReference type="EMBL" id="JAKZEL010000001">
    <property type="protein sequence ID" value="KAI4548144.1"/>
    <property type="molecule type" value="Genomic_DNA"/>
</dbReference>
<protein>
    <submittedName>
        <fullName evidence="2">Uncharacterized protein</fullName>
    </submittedName>
</protein>
<proteinExistence type="predicted"/>
<name>A0AAD4UNQ2_OVIAM</name>
<accession>A0AAD4UNQ2</accession>
<dbReference type="AlphaFoldDB" id="A0AAD4UNQ2"/>
<sequence>MAKRSYPRSEVGGSGLECQAATAQERPRGATLRPRAPSYRSNRRMEKKHQEHSARQSCFFLRHCILKGVCKLTVVDSTENIKSKNRSLFKGELNGGYECGTETGEENYLPFYAEFTLLRFTLLRLFKGIILVKENGLQPSLSKMEMLLVGSRELSDDMEDGHVFLKMLHSFADSITFWQANSSFC</sequence>
<evidence type="ECO:0000256" key="1">
    <source>
        <dbReference type="SAM" id="MobiDB-lite"/>
    </source>
</evidence>
<organism evidence="2 3">
    <name type="scientific">Ovis ammon polii</name>
    <dbReference type="NCBI Taxonomy" id="230172"/>
    <lineage>
        <taxon>Eukaryota</taxon>
        <taxon>Metazoa</taxon>
        <taxon>Chordata</taxon>
        <taxon>Craniata</taxon>
        <taxon>Vertebrata</taxon>
        <taxon>Euteleostomi</taxon>
        <taxon>Mammalia</taxon>
        <taxon>Eutheria</taxon>
        <taxon>Laurasiatheria</taxon>
        <taxon>Artiodactyla</taxon>
        <taxon>Ruminantia</taxon>
        <taxon>Pecora</taxon>
        <taxon>Bovidae</taxon>
        <taxon>Caprinae</taxon>
        <taxon>Ovis</taxon>
    </lineage>
</organism>
<dbReference type="Proteomes" id="UP001214576">
    <property type="component" value="Unassembled WGS sequence"/>
</dbReference>
<evidence type="ECO:0000313" key="2">
    <source>
        <dbReference type="EMBL" id="KAI4548144.1"/>
    </source>
</evidence>
<reference evidence="2" key="1">
    <citation type="submission" date="2022-03" db="EMBL/GenBank/DDBJ databases">
        <title>Genomic analyses of argali, domestic sheep and their hybrids provide insights into chromosomal evolution, heterosis and genetic basis of agronomic traits.</title>
        <authorList>
            <person name="Li M."/>
        </authorList>
    </citation>
    <scope>NUCLEOTIDE SEQUENCE</scope>
    <source>
        <strain evidence="2">CAU-MHL-2022a</strain>
        <tissue evidence="2">Skin</tissue>
    </source>
</reference>
<comment type="caution">
    <text evidence="2">The sequence shown here is derived from an EMBL/GenBank/DDBJ whole genome shotgun (WGS) entry which is preliminary data.</text>
</comment>
<keyword evidence="3" id="KW-1185">Reference proteome</keyword>
<evidence type="ECO:0000313" key="3">
    <source>
        <dbReference type="Proteomes" id="UP001214576"/>
    </source>
</evidence>
<feature type="region of interest" description="Disordered" evidence="1">
    <location>
        <begin position="1"/>
        <end position="50"/>
    </location>
</feature>